<dbReference type="InterPro" id="IPR011047">
    <property type="entry name" value="Quinoprotein_ADH-like_sf"/>
</dbReference>
<dbReference type="PANTHER" id="PTHR34220:SF7">
    <property type="entry name" value="SENSOR HISTIDINE KINASE YPDA"/>
    <property type="match status" value="1"/>
</dbReference>
<dbReference type="InterPro" id="IPR036890">
    <property type="entry name" value="HATPase_C_sf"/>
</dbReference>
<dbReference type="SUPFAM" id="SSF50998">
    <property type="entry name" value="Quinoprotein alcohol dehydrogenase-like"/>
    <property type="match status" value="1"/>
</dbReference>
<dbReference type="RefSeq" id="WP_111565930.1">
    <property type="nucleotide sequence ID" value="NZ_QLMI01000001.1"/>
</dbReference>
<dbReference type="InterPro" id="IPR010559">
    <property type="entry name" value="Sig_transdc_His_kin_internal"/>
</dbReference>
<evidence type="ECO:0000313" key="5">
    <source>
        <dbReference type="Proteomes" id="UP000249620"/>
    </source>
</evidence>
<dbReference type="EMBL" id="QLMI01000001">
    <property type="protein sequence ID" value="RAK25385.1"/>
    <property type="molecule type" value="Genomic_DNA"/>
</dbReference>
<dbReference type="InterPro" id="IPR050640">
    <property type="entry name" value="Bact_2-comp_sensor_kinase"/>
</dbReference>
<dbReference type="GO" id="GO:0016020">
    <property type="term" value="C:membrane"/>
    <property type="evidence" value="ECO:0007669"/>
    <property type="project" value="InterPro"/>
</dbReference>
<dbReference type="InterPro" id="IPR013783">
    <property type="entry name" value="Ig-like_fold"/>
</dbReference>
<keyword evidence="4" id="KW-0418">Kinase</keyword>
<dbReference type="GO" id="GO:0000155">
    <property type="term" value="F:phosphorelay sensor kinase activity"/>
    <property type="evidence" value="ECO:0007669"/>
    <property type="project" value="InterPro"/>
</dbReference>
<dbReference type="InterPro" id="IPR011123">
    <property type="entry name" value="Y_Y_Y"/>
</dbReference>
<dbReference type="Gene3D" id="3.30.565.10">
    <property type="entry name" value="Histidine kinase-like ATPase, C-terminal domain"/>
    <property type="match status" value="1"/>
</dbReference>
<protein>
    <submittedName>
        <fullName evidence="4">Histidine kinase</fullName>
    </submittedName>
</protein>
<dbReference type="InterPro" id="IPR015943">
    <property type="entry name" value="WD40/YVTN_repeat-like_dom_sf"/>
</dbReference>
<dbReference type="SUPFAM" id="SSF55874">
    <property type="entry name" value="ATPase domain of HSP90 chaperone/DNA topoisomerase II/histidine kinase"/>
    <property type="match status" value="1"/>
</dbReference>
<dbReference type="Gene3D" id="2.130.10.10">
    <property type="entry name" value="YVTN repeat-like/Quinoprotein amine dehydrogenase"/>
    <property type="match status" value="2"/>
</dbReference>
<keyword evidence="4" id="KW-0808">Transferase</keyword>
<name>A0A327Z0D3_9FLAO</name>
<feature type="domain" description="Signal transduction histidine kinase internal region" evidence="2">
    <location>
        <begin position="760"/>
        <end position="838"/>
    </location>
</feature>
<dbReference type="OrthoDB" id="9809670at2"/>
<evidence type="ECO:0000259" key="3">
    <source>
        <dbReference type="Pfam" id="PF07495"/>
    </source>
</evidence>
<keyword evidence="1" id="KW-0812">Transmembrane</keyword>
<feature type="domain" description="Two component regulator three Y" evidence="3">
    <location>
        <begin position="667"/>
        <end position="713"/>
    </location>
</feature>
<proteinExistence type="predicted"/>
<sequence length="965" mass="112630">MQIKIAILILFVVSNCFSQNYGTIKDLDKSMGLPSNHIYTVDFDKDHYAWICTNNGVSKFNGSIHKIFNRDNGLPTNDINEIHIDSKNRKWLKGFYDGLYYIENDSVKRIKTNLTIKSFRLFYEHNNKIIFISSNKCYLLDEKNVLSEIKIASKYQFIDFDKLNNHFILNDGNFNEFFYNLSTNKIVKLPSEYRHYIGRIGDYVTYYKSNTILEFVQSRDFKIEDLYVYIDGKFQKPPSYYRSNLKAIRYKGEFDEKHLVYYNVDENKYQVLEQGKINVELSKKVSLIPFPNDKIQRIFIDDDHNFWVGFFDFSMKYIPNDFTKSLNYDFTSIFQEKITSIKFSCQLKNKVYYITYDNTFSCFDLNTKTNKIINKYKESPPNKLFIRNDNLYLSFFDGIEVFKIKADGSLNKIKYYNIPNRVSDFTNVGLVCAHYDNVIYKENDTLTKVNTEIRINRIESTEKCIIVSNEDKIFSYNIATKQVIENSSVKFSSTIYPFNDQILIGTLDGHVFLLNNKLKIVSKLKFINDKVSAIYYDESNQLFYVGISEKLHVIRIQKNQLKLVKIITHNDGLNLSEISSISSNGSHIIIATVQGVSLLEKKIIFNKQKKSIDIDINKIKVDGKIFDYGNAMLFLERDQNSIVFETSIKSFFNNNSNLKKFISLTKDGEDKKWNAVNEDVFSFNNLAPGDYTFSILIDDLNGIRKSKTIEFTINPHFWERQSFKIICTLILLSLIVFIMFYMREKRNKKIRAKVKLNDLELKALKAQMNPHFIFNSLNNIQSTMILKGVEKFNEQMVNFSIFLRKTLDIVNSENITLAEEINYITSYLSVENQRLNPKINLILRIDQEINLNEVKIPVMLLQPIVENAIIHGLSGSKKERNLIIAISIINSLISIEIEDNGIGRNLDNKSNKLKSHTSYATKIVLNRMKLYQELTKKEYTYEIIDLTNEDLKPIGTKVVLKFPLI</sequence>
<keyword evidence="1" id="KW-1133">Transmembrane helix</keyword>
<dbReference type="PANTHER" id="PTHR34220">
    <property type="entry name" value="SENSOR HISTIDINE KINASE YPDA"/>
    <property type="match status" value="1"/>
</dbReference>
<dbReference type="Pfam" id="PF07495">
    <property type="entry name" value="Y_Y_Y"/>
    <property type="match status" value="1"/>
</dbReference>
<dbReference type="Pfam" id="PF06580">
    <property type="entry name" value="His_kinase"/>
    <property type="match status" value="1"/>
</dbReference>
<dbReference type="Gene3D" id="2.60.40.10">
    <property type="entry name" value="Immunoglobulins"/>
    <property type="match status" value="1"/>
</dbReference>
<dbReference type="SUPFAM" id="SSF63829">
    <property type="entry name" value="Calcium-dependent phosphotriesterase"/>
    <property type="match status" value="1"/>
</dbReference>
<evidence type="ECO:0000256" key="1">
    <source>
        <dbReference type="SAM" id="Phobius"/>
    </source>
</evidence>
<dbReference type="Proteomes" id="UP000249620">
    <property type="component" value="Unassembled WGS sequence"/>
</dbReference>
<evidence type="ECO:0000313" key="4">
    <source>
        <dbReference type="EMBL" id="RAK25385.1"/>
    </source>
</evidence>
<feature type="transmembrane region" description="Helical" evidence="1">
    <location>
        <begin position="723"/>
        <end position="742"/>
    </location>
</feature>
<gene>
    <name evidence="4" type="ORF">B0I03_101561</name>
</gene>
<reference evidence="4 5" key="1">
    <citation type="submission" date="2018-06" db="EMBL/GenBank/DDBJ databases">
        <title>Genomic Encyclopedia of Type Strains, Phase III (KMG-III): the genomes of soil and plant-associated and newly described type strains.</title>
        <authorList>
            <person name="Whitman W."/>
        </authorList>
    </citation>
    <scope>NUCLEOTIDE SEQUENCE [LARGE SCALE GENOMIC DNA]</scope>
    <source>
        <strain evidence="4 5">CGMCC 1.12398</strain>
    </source>
</reference>
<comment type="caution">
    <text evidence="4">The sequence shown here is derived from an EMBL/GenBank/DDBJ whole genome shotgun (WGS) entry which is preliminary data.</text>
</comment>
<organism evidence="4 5">
    <name type="scientific">Flavobacterium aquaticum</name>
    <dbReference type="NCBI Taxonomy" id="1236486"/>
    <lineage>
        <taxon>Bacteria</taxon>
        <taxon>Pseudomonadati</taxon>
        <taxon>Bacteroidota</taxon>
        <taxon>Flavobacteriia</taxon>
        <taxon>Flavobacteriales</taxon>
        <taxon>Flavobacteriaceae</taxon>
        <taxon>Flavobacterium</taxon>
    </lineage>
</organism>
<accession>A0A327Z0D3</accession>
<evidence type="ECO:0000259" key="2">
    <source>
        <dbReference type="Pfam" id="PF06580"/>
    </source>
</evidence>
<keyword evidence="1" id="KW-0472">Membrane</keyword>
<dbReference type="AlphaFoldDB" id="A0A327Z0D3"/>
<keyword evidence="5" id="KW-1185">Reference proteome</keyword>